<keyword evidence="2" id="KW-1185">Reference proteome</keyword>
<name>W4K1E4_HETIT</name>
<dbReference type="InParanoid" id="W4K1E4"/>
<sequence>MGRSDSLDVIPDVGSLTSVSDEVVQFNVLRDDPSFTSLRTMDSFTSFRM</sequence>
<dbReference type="AlphaFoldDB" id="W4K1E4"/>
<organism evidence="1 2">
    <name type="scientific">Heterobasidion irregulare (strain TC 32-1)</name>
    <dbReference type="NCBI Taxonomy" id="747525"/>
    <lineage>
        <taxon>Eukaryota</taxon>
        <taxon>Fungi</taxon>
        <taxon>Dikarya</taxon>
        <taxon>Basidiomycota</taxon>
        <taxon>Agaricomycotina</taxon>
        <taxon>Agaricomycetes</taxon>
        <taxon>Russulales</taxon>
        <taxon>Bondarzewiaceae</taxon>
        <taxon>Heterobasidion</taxon>
        <taxon>Heterobasidion annosum species complex</taxon>
    </lineage>
</organism>
<proteinExistence type="predicted"/>
<accession>W4K1E4</accession>
<dbReference type="EMBL" id="KI925460">
    <property type="protein sequence ID" value="ETW79648.1"/>
    <property type="molecule type" value="Genomic_DNA"/>
</dbReference>
<dbReference type="Proteomes" id="UP000030671">
    <property type="component" value="Unassembled WGS sequence"/>
</dbReference>
<dbReference type="HOGENOM" id="CLU_3143260_0_0_1"/>
<gene>
    <name evidence="1" type="ORF">HETIRDRAFT_171824</name>
</gene>
<dbReference type="KEGG" id="hir:HETIRDRAFT_171824"/>
<reference evidence="1 2" key="1">
    <citation type="journal article" date="2012" name="New Phytol.">
        <title>Insight into trade-off between wood decay and parasitism from the genome of a fungal forest pathogen.</title>
        <authorList>
            <person name="Olson A."/>
            <person name="Aerts A."/>
            <person name="Asiegbu F."/>
            <person name="Belbahri L."/>
            <person name="Bouzid O."/>
            <person name="Broberg A."/>
            <person name="Canback B."/>
            <person name="Coutinho P.M."/>
            <person name="Cullen D."/>
            <person name="Dalman K."/>
            <person name="Deflorio G."/>
            <person name="van Diepen L.T."/>
            <person name="Dunand C."/>
            <person name="Duplessis S."/>
            <person name="Durling M."/>
            <person name="Gonthier P."/>
            <person name="Grimwood J."/>
            <person name="Fossdal C.G."/>
            <person name="Hansson D."/>
            <person name="Henrissat B."/>
            <person name="Hietala A."/>
            <person name="Himmelstrand K."/>
            <person name="Hoffmeister D."/>
            <person name="Hogberg N."/>
            <person name="James T.Y."/>
            <person name="Karlsson M."/>
            <person name="Kohler A."/>
            <person name="Kues U."/>
            <person name="Lee Y.H."/>
            <person name="Lin Y.C."/>
            <person name="Lind M."/>
            <person name="Lindquist E."/>
            <person name="Lombard V."/>
            <person name="Lucas S."/>
            <person name="Lunden K."/>
            <person name="Morin E."/>
            <person name="Murat C."/>
            <person name="Park J."/>
            <person name="Raffaello T."/>
            <person name="Rouze P."/>
            <person name="Salamov A."/>
            <person name="Schmutz J."/>
            <person name="Solheim H."/>
            <person name="Stahlberg J."/>
            <person name="Velez H."/>
            <person name="de Vries R.P."/>
            <person name="Wiebenga A."/>
            <person name="Woodward S."/>
            <person name="Yakovlev I."/>
            <person name="Garbelotto M."/>
            <person name="Martin F."/>
            <person name="Grigoriev I.V."/>
            <person name="Stenlid J."/>
        </authorList>
    </citation>
    <scope>NUCLEOTIDE SEQUENCE [LARGE SCALE GENOMIC DNA]</scope>
    <source>
        <strain evidence="1 2">TC 32-1</strain>
    </source>
</reference>
<evidence type="ECO:0000313" key="1">
    <source>
        <dbReference type="EMBL" id="ETW79648.1"/>
    </source>
</evidence>
<dbReference type="RefSeq" id="XP_009548214.1">
    <property type="nucleotide sequence ID" value="XM_009549919.1"/>
</dbReference>
<protein>
    <submittedName>
        <fullName evidence="1">Uncharacterized protein</fullName>
    </submittedName>
</protein>
<dbReference type="GeneID" id="20668366"/>
<evidence type="ECO:0000313" key="2">
    <source>
        <dbReference type="Proteomes" id="UP000030671"/>
    </source>
</evidence>